<dbReference type="AlphaFoldDB" id="A0A918QDE8"/>
<gene>
    <name evidence="1" type="ORF">GCM10011273_27490</name>
</gene>
<sequence length="54" mass="6120">MILFLLIDVTSDILSAGGILPELKDAKAAPKAAKEENLRKPMKYKRYSFVNYTF</sequence>
<name>A0A918QDE8_9CAUL</name>
<dbReference type="EMBL" id="BMZB01000004">
    <property type="protein sequence ID" value="GGZ39454.1"/>
    <property type="molecule type" value="Genomic_DNA"/>
</dbReference>
<keyword evidence="2" id="KW-1185">Reference proteome</keyword>
<accession>A0A918QDE8</accession>
<evidence type="ECO:0000313" key="2">
    <source>
        <dbReference type="Proteomes" id="UP000662572"/>
    </source>
</evidence>
<reference evidence="1" key="2">
    <citation type="submission" date="2020-09" db="EMBL/GenBank/DDBJ databases">
        <authorList>
            <person name="Sun Q."/>
            <person name="Kim S."/>
        </authorList>
    </citation>
    <scope>NUCLEOTIDE SEQUENCE</scope>
    <source>
        <strain evidence="1">KCTC 32296</strain>
    </source>
</reference>
<organism evidence="1 2">
    <name type="scientific">Asticcacaulis endophyticus</name>
    <dbReference type="NCBI Taxonomy" id="1395890"/>
    <lineage>
        <taxon>Bacteria</taxon>
        <taxon>Pseudomonadati</taxon>
        <taxon>Pseudomonadota</taxon>
        <taxon>Alphaproteobacteria</taxon>
        <taxon>Caulobacterales</taxon>
        <taxon>Caulobacteraceae</taxon>
        <taxon>Asticcacaulis</taxon>
    </lineage>
</organism>
<evidence type="ECO:0000313" key="1">
    <source>
        <dbReference type="EMBL" id="GGZ39454.1"/>
    </source>
</evidence>
<proteinExistence type="predicted"/>
<dbReference type="Proteomes" id="UP000662572">
    <property type="component" value="Unassembled WGS sequence"/>
</dbReference>
<protein>
    <submittedName>
        <fullName evidence="1">Uncharacterized protein</fullName>
    </submittedName>
</protein>
<reference evidence="1" key="1">
    <citation type="journal article" date="2014" name="Int. J. Syst. Evol. Microbiol.">
        <title>Complete genome sequence of Corynebacterium casei LMG S-19264T (=DSM 44701T), isolated from a smear-ripened cheese.</title>
        <authorList>
            <consortium name="US DOE Joint Genome Institute (JGI-PGF)"/>
            <person name="Walter F."/>
            <person name="Albersmeier A."/>
            <person name="Kalinowski J."/>
            <person name="Ruckert C."/>
        </authorList>
    </citation>
    <scope>NUCLEOTIDE SEQUENCE</scope>
    <source>
        <strain evidence="1">KCTC 32296</strain>
    </source>
</reference>
<comment type="caution">
    <text evidence="1">The sequence shown here is derived from an EMBL/GenBank/DDBJ whole genome shotgun (WGS) entry which is preliminary data.</text>
</comment>